<dbReference type="OrthoDB" id="9811671at2"/>
<dbReference type="InterPro" id="IPR019223">
    <property type="entry name" value="DUF2147"/>
</dbReference>
<sequence length="167" mass="18174">MSESLDARSAAGWRTAAAAVAVMAPLALGEAKAQQSVLEGVWMTVSQSELTIAPCPEGYCGHISRIVVPEHIIAQYGSDVVAMESSFTDALNKDPALRNRPIMGLRILTLRPGRQAHIFDGEIYNPEDGNTYSGYVEVLGPDVLKLNGCILYNIICRGEEWVRIVEQ</sequence>
<dbReference type="Gene3D" id="2.40.128.520">
    <property type="match status" value="1"/>
</dbReference>
<proteinExistence type="predicted"/>
<name>A0A433X370_9HYPH</name>
<feature type="domain" description="DUF2147" evidence="1">
    <location>
        <begin position="40"/>
        <end position="163"/>
    </location>
</feature>
<gene>
    <name evidence="2" type="ORF">EMQ25_16165</name>
</gene>
<dbReference type="EMBL" id="RZNJ01000007">
    <property type="protein sequence ID" value="RUT28513.1"/>
    <property type="molecule type" value="Genomic_DNA"/>
</dbReference>
<dbReference type="RefSeq" id="WP_127189648.1">
    <property type="nucleotide sequence ID" value="NZ_RZNJ01000007.1"/>
</dbReference>
<dbReference type="PANTHER" id="PTHR36919:SF2">
    <property type="entry name" value="BLL6627 PROTEIN"/>
    <property type="match status" value="1"/>
</dbReference>
<dbReference type="PANTHER" id="PTHR36919">
    <property type="entry name" value="BLR1215 PROTEIN"/>
    <property type="match status" value="1"/>
</dbReference>
<dbReference type="AlphaFoldDB" id="A0A433X370"/>
<comment type="caution">
    <text evidence="2">The sequence shown here is derived from an EMBL/GenBank/DDBJ whole genome shotgun (WGS) entry which is preliminary data.</text>
</comment>
<accession>A0A433X370</accession>
<keyword evidence="3" id="KW-1185">Reference proteome</keyword>
<dbReference type="Proteomes" id="UP000281547">
    <property type="component" value="Unassembled WGS sequence"/>
</dbReference>
<reference evidence="2 3" key="1">
    <citation type="journal article" date="2016" name="Int. J. Syst. Evol. Microbiol.">
        <title>Arsenicitalea aurantiaca gen. nov., sp. nov., a new member of the family Hyphomicrobiaceae, isolated from high-arsenic sediment.</title>
        <authorList>
            <person name="Mu Y."/>
            <person name="Zhou L."/>
            <person name="Zeng X.C."/>
            <person name="Liu L."/>
            <person name="Pan Y."/>
            <person name="Chen X."/>
            <person name="Wang J."/>
            <person name="Li S."/>
            <person name="Li W.J."/>
            <person name="Wang Y."/>
        </authorList>
    </citation>
    <scope>NUCLEOTIDE SEQUENCE [LARGE SCALE GENOMIC DNA]</scope>
    <source>
        <strain evidence="2 3">42-50</strain>
    </source>
</reference>
<evidence type="ECO:0000313" key="2">
    <source>
        <dbReference type="EMBL" id="RUT28513.1"/>
    </source>
</evidence>
<organism evidence="2 3">
    <name type="scientific">Arsenicitalea aurantiaca</name>
    <dbReference type="NCBI Taxonomy" id="1783274"/>
    <lineage>
        <taxon>Bacteria</taxon>
        <taxon>Pseudomonadati</taxon>
        <taxon>Pseudomonadota</taxon>
        <taxon>Alphaproteobacteria</taxon>
        <taxon>Hyphomicrobiales</taxon>
        <taxon>Devosiaceae</taxon>
        <taxon>Arsenicitalea</taxon>
    </lineage>
</organism>
<protein>
    <submittedName>
        <fullName evidence="2">DUF2147 domain-containing protein</fullName>
    </submittedName>
</protein>
<dbReference type="Pfam" id="PF09917">
    <property type="entry name" value="DUF2147"/>
    <property type="match status" value="1"/>
</dbReference>
<evidence type="ECO:0000313" key="3">
    <source>
        <dbReference type="Proteomes" id="UP000281547"/>
    </source>
</evidence>
<evidence type="ECO:0000259" key="1">
    <source>
        <dbReference type="Pfam" id="PF09917"/>
    </source>
</evidence>